<dbReference type="Gene3D" id="2.120.10.30">
    <property type="entry name" value="TolB, C-terminal domain"/>
    <property type="match status" value="1"/>
</dbReference>
<dbReference type="Pfam" id="PF03088">
    <property type="entry name" value="Str_synth"/>
    <property type="match status" value="1"/>
</dbReference>
<evidence type="ECO:0000256" key="4">
    <source>
        <dbReference type="ARBA" id="ARBA00022729"/>
    </source>
</evidence>
<keyword evidence="3" id="KW-0926">Vacuole</keyword>
<dbReference type="OMA" id="ACRITRY"/>
<evidence type="ECO:0000313" key="9">
    <source>
        <dbReference type="Proteomes" id="UP000824469"/>
    </source>
</evidence>
<organism evidence="8 9">
    <name type="scientific">Taxus chinensis</name>
    <name type="common">Chinese yew</name>
    <name type="synonym">Taxus wallichiana var. chinensis</name>
    <dbReference type="NCBI Taxonomy" id="29808"/>
    <lineage>
        <taxon>Eukaryota</taxon>
        <taxon>Viridiplantae</taxon>
        <taxon>Streptophyta</taxon>
        <taxon>Embryophyta</taxon>
        <taxon>Tracheophyta</taxon>
        <taxon>Spermatophyta</taxon>
        <taxon>Pinopsida</taxon>
        <taxon>Pinidae</taxon>
        <taxon>Conifers II</taxon>
        <taxon>Cupressales</taxon>
        <taxon>Taxaceae</taxon>
        <taxon>Taxus</taxon>
    </lineage>
</organism>
<dbReference type="AlphaFoldDB" id="A0AA38FBV9"/>
<dbReference type="SUPFAM" id="SSF63829">
    <property type="entry name" value="Calcium-dependent phosphotriesterase"/>
    <property type="match status" value="1"/>
</dbReference>
<keyword evidence="9" id="KW-1185">Reference proteome</keyword>
<evidence type="ECO:0000256" key="1">
    <source>
        <dbReference type="ARBA" id="ARBA00004116"/>
    </source>
</evidence>
<evidence type="ECO:0000256" key="2">
    <source>
        <dbReference type="ARBA" id="ARBA00009191"/>
    </source>
</evidence>
<evidence type="ECO:0000256" key="3">
    <source>
        <dbReference type="ARBA" id="ARBA00022554"/>
    </source>
</evidence>
<dbReference type="GO" id="GO:0012505">
    <property type="term" value="C:endomembrane system"/>
    <property type="evidence" value="ECO:0007669"/>
    <property type="project" value="TreeGrafter"/>
</dbReference>
<feature type="chain" id="PRO_5041218974" description="Strictosidine synthase conserved region domain-containing protein" evidence="6">
    <location>
        <begin position="23"/>
        <end position="395"/>
    </location>
</feature>
<proteinExistence type="inferred from homology"/>
<comment type="subcellular location">
    <subcellularLocation>
        <location evidence="1">Vacuole</location>
    </subcellularLocation>
</comment>
<dbReference type="GO" id="GO:0005773">
    <property type="term" value="C:vacuole"/>
    <property type="evidence" value="ECO:0007669"/>
    <property type="project" value="UniProtKB-SubCell"/>
</dbReference>
<accession>A0AA38FBV9</accession>
<evidence type="ECO:0000259" key="7">
    <source>
        <dbReference type="Pfam" id="PF03088"/>
    </source>
</evidence>
<evidence type="ECO:0000313" key="8">
    <source>
        <dbReference type="EMBL" id="KAH9296350.1"/>
    </source>
</evidence>
<dbReference type="Pfam" id="PF20067">
    <property type="entry name" value="SSL_N"/>
    <property type="match status" value="1"/>
</dbReference>
<reference evidence="8 9" key="1">
    <citation type="journal article" date="2021" name="Nat. Plants">
        <title>The Taxus genome provides insights into paclitaxel biosynthesis.</title>
        <authorList>
            <person name="Xiong X."/>
            <person name="Gou J."/>
            <person name="Liao Q."/>
            <person name="Li Y."/>
            <person name="Zhou Q."/>
            <person name="Bi G."/>
            <person name="Li C."/>
            <person name="Du R."/>
            <person name="Wang X."/>
            <person name="Sun T."/>
            <person name="Guo L."/>
            <person name="Liang H."/>
            <person name="Lu P."/>
            <person name="Wu Y."/>
            <person name="Zhang Z."/>
            <person name="Ro D.K."/>
            <person name="Shang Y."/>
            <person name="Huang S."/>
            <person name="Yan J."/>
        </authorList>
    </citation>
    <scope>NUCLEOTIDE SEQUENCE [LARGE SCALE GENOMIC DNA]</scope>
    <source>
        <strain evidence="8">Ta-2019</strain>
    </source>
</reference>
<dbReference type="Proteomes" id="UP000824469">
    <property type="component" value="Unassembled WGS sequence"/>
</dbReference>
<feature type="signal peptide" evidence="6">
    <location>
        <begin position="1"/>
        <end position="22"/>
    </location>
</feature>
<keyword evidence="5" id="KW-0325">Glycoprotein</keyword>
<gene>
    <name evidence="8" type="ORF">KI387_039938</name>
</gene>
<dbReference type="PANTHER" id="PTHR10426">
    <property type="entry name" value="STRICTOSIDINE SYNTHASE-RELATED"/>
    <property type="match status" value="1"/>
</dbReference>
<name>A0AA38FBV9_TAXCH</name>
<keyword evidence="4 6" id="KW-0732">Signal</keyword>
<sequence>MAAGMTALLSLLIALLAHFIGTDPLGMSLVSQHPNLSFKPIQLHTLSSQPRVRDEKNRLKNAQIPAVVEGAVGPESLAFDNDGRGPYTGVSDGRILRWDGPTLGWTQFALTSSNRSEVCNPKNPPAPNPAFEHICGRPLGLRFHRQTGELYIADAYFGLLVVGSEGGLAKTIVNEAEGLPLRFTNDLDFDEGGLIYFTDTSTVFQRRHFLFCVLSGDDTGRLIKFNPKSREITVLLRNLKFANGVAMSKDFSFLLVSETTNCRILRYWLKGPKAGSSEIFALLPGFPDNVRRNAEGDFWVALHCRRNVPTSLVLSYPWLRWVLFKLPLSMKQLYYMFIGGSPQAIAVRLNEDGKILEVLEDHVGSTVRLISEVEERNGQLWMGSVMVPNVALYTL</sequence>
<comment type="caution">
    <text evidence="8">The sequence shown here is derived from an EMBL/GenBank/DDBJ whole genome shotgun (WGS) entry which is preliminary data.</text>
</comment>
<protein>
    <recommendedName>
        <fullName evidence="7">Strictosidine synthase conserved region domain-containing protein</fullName>
    </recommendedName>
</protein>
<dbReference type="InterPro" id="IPR018119">
    <property type="entry name" value="Strictosidine_synth_cons-reg"/>
</dbReference>
<evidence type="ECO:0000256" key="5">
    <source>
        <dbReference type="ARBA" id="ARBA00023180"/>
    </source>
</evidence>
<evidence type="ECO:0000256" key="6">
    <source>
        <dbReference type="SAM" id="SignalP"/>
    </source>
</evidence>
<dbReference type="EMBL" id="JAHRHJ020000011">
    <property type="protein sequence ID" value="KAH9296350.1"/>
    <property type="molecule type" value="Genomic_DNA"/>
</dbReference>
<dbReference type="FunFam" id="2.120.10.30:FF:000032">
    <property type="entry name" value="Protein STRICTOSIDINE SYNTHASE-LIKE 13"/>
    <property type="match status" value="1"/>
</dbReference>
<dbReference type="PANTHER" id="PTHR10426:SF106">
    <property type="entry name" value="PROTEIN STRICTOSIDINE SYNTHASE-LIKE 3"/>
    <property type="match status" value="1"/>
</dbReference>
<dbReference type="InterPro" id="IPR011042">
    <property type="entry name" value="6-blade_b-propeller_TolB-like"/>
</dbReference>
<comment type="similarity">
    <text evidence="2">Belongs to the strictosidine synthase family.</text>
</comment>
<feature type="domain" description="Strictosidine synthase conserved region" evidence="7">
    <location>
        <begin position="185"/>
        <end position="272"/>
    </location>
</feature>
<dbReference type="GO" id="GO:0016787">
    <property type="term" value="F:hydrolase activity"/>
    <property type="evidence" value="ECO:0007669"/>
    <property type="project" value="TreeGrafter"/>
</dbReference>